<feature type="non-terminal residue" evidence="2">
    <location>
        <position position="1"/>
    </location>
</feature>
<dbReference type="EMBL" id="GECL01001546">
    <property type="protein sequence ID" value="JAP04578.1"/>
    <property type="molecule type" value="Transcribed_RNA"/>
</dbReference>
<dbReference type="Pfam" id="PF20802">
    <property type="entry name" value="MAML1_3_TAD1"/>
    <property type="match status" value="1"/>
</dbReference>
<protein>
    <submittedName>
        <fullName evidence="2">Uncharacterized protein</fullName>
    </submittedName>
</protein>
<feature type="compositionally biased region" description="Low complexity" evidence="1">
    <location>
        <begin position="274"/>
        <end position="302"/>
    </location>
</feature>
<feature type="compositionally biased region" description="Polar residues" evidence="1">
    <location>
        <begin position="333"/>
        <end position="342"/>
    </location>
</feature>
<accession>A0A0V0G8S4</accession>
<feature type="compositionally biased region" description="Low complexity" evidence="1">
    <location>
        <begin position="167"/>
        <end position="176"/>
    </location>
</feature>
<feature type="region of interest" description="Disordered" evidence="1">
    <location>
        <begin position="574"/>
        <end position="593"/>
    </location>
</feature>
<evidence type="ECO:0000256" key="1">
    <source>
        <dbReference type="SAM" id="MobiDB-lite"/>
    </source>
</evidence>
<organism evidence="2">
    <name type="scientific">Triatoma dimidiata</name>
    <name type="common">Kissing bug</name>
    <name type="synonym">Meccus dimidiatus</name>
    <dbReference type="NCBI Taxonomy" id="72491"/>
    <lineage>
        <taxon>Eukaryota</taxon>
        <taxon>Metazoa</taxon>
        <taxon>Ecdysozoa</taxon>
        <taxon>Arthropoda</taxon>
        <taxon>Hexapoda</taxon>
        <taxon>Insecta</taxon>
        <taxon>Pterygota</taxon>
        <taxon>Neoptera</taxon>
        <taxon>Paraneoptera</taxon>
        <taxon>Hemiptera</taxon>
        <taxon>Heteroptera</taxon>
        <taxon>Panheteroptera</taxon>
        <taxon>Cimicomorpha</taxon>
        <taxon>Reduviidae</taxon>
        <taxon>Triatominae</taxon>
        <taxon>Triatoma</taxon>
    </lineage>
</organism>
<feature type="compositionally biased region" description="Polar residues" evidence="1">
    <location>
        <begin position="574"/>
        <end position="589"/>
    </location>
</feature>
<reference evidence="2" key="1">
    <citation type="journal article" date="2018" name="J. Proteomics">
        <title>Exploring the molecular complexity of Triatoma dimidiata sialome.</title>
        <authorList>
            <person name="Santiago P.B."/>
            <person name="de Araujo C.N."/>
            <person name="Charneau S."/>
            <person name="Bastos I.M.D."/>
            <person name="Assumpcao T.C.F."/>
            <person name="Queiroz R.M.L."/>
            <person name="Praca Y.R."/>
            <person name="Cordeiro T.M."/>
            <person name="Garcia C.H.S."/>
            <person name="da Silva I.G."/>
            <person name="Raiol T."/>
            <person name="Motta F.N."/>
            <person name="de Araujo Oliveira J.V."/>
            <person name="de Sousa M.V."/>
            <person name="Ribeiro J.M.C."/>
            <person name="de Santana J.M."/>
        </authorList>
    </citation>
    <scope>NUCLEOTIDE SEQUENCE</scope>
    <source>
        <strain evidence="2">Santander</strain>
        <tissue evidence="2">Salivary glands</tissue>
    </source>
</reference>
<name>A0A0V0G8S4_TRIDM</name>
<feature type="region of interest" description="Disordered" evidence="1">
    <location>
        <begin position="146"/>
        <end position="183"/>
    </location>
</feature>
<dbReference type="AlphaFoldDB" id="A0A0V0G8S4"/>
<feature type="region of interest" description="Disordered" evidence="1">
    <location>
        <begin position="53"/>
        <end position="73"/>
    </location>
</feature>
<proteinExistence type="predicted"/>
<feature type="compositionally biased region" description="Polar residues" evidence="1">
    <location>
        <begin position="312"/>
        <end position="325"/>
    </location>
</feature>
<evidence type="ECO:0000313" key="2">
    <source>
        <dbReference type="EMBL" id="JAP04578.1"/>
    </source>
</evidence>
<sequence>DGPPSKSSPATVGHKEGLTKFSVEIVQQLEFTTSTANSQISANVTVKAMNTCIKSDPASSPPSSPTRQPNTPHQVIECKREPELKFVDLEECAAALEKDAAALHGNTSFPGFTDLMGDDASVAFNDLISDISDFNTEFMRDFDFDNSENKNSVITSSGNGGGNDGPAQNANQQSRQQRVDESSLHHIKTEAKEVSHLHPSCSQARIPYNTGLEIGKAELSPAAQTLKQMAEQHQVKVAALGIGYGGRLHNFGVAGAQAASGNPYPQELKQEAYSNAGQSQSGQNGQGRSQGSPGPQGQARAGSPGGPRYKTSFGNFTGRQGQQRAASGPLSLHASQTQQLHSQGHHVQVSLAQSMSAELKGTGAMTLGAQQASYMGNSPAQDTYCSVSQSQTLNFSQQNLRTRTTPAARHAHHNVGVHHPVVMEIINQSQSPHLVSRQEFANKSHAVQHPLVRFPQSRMLPLQPMPASGPLLRVPHIGGTGATRLSSASQTAKSVREMNPTHNDALAWKQMLLHQSRTSAQFQQAQGVAYSTNDAQNNGSQVQHVSIPHQNLALHQVNPTMSVRIHMTQNMSSNPGFTTSGGKPTNPTSAEDHTGIGQNYPPTSTFSAANTAVVYTQPAAYQAQHQTLQNSAATQHSAGSIPSEFNLDFLEQLPADSGAHFTDQDLINSLESTASFNFQDIL</sequence>
<feature type="region of interest" description="Disordered" evidence="1">
    <location>
        <begin position="273"/>
        <end position="344"/>
    </location>
</feature>